<feature type="domain" description="3-hydroxyacyl-CoA dehydrogenase NAD binding" evidence="5">
    <location>
        <begin position="2"/>
        <end position="166"/>
    </location>
</feature>
<dbReference type="PANTHER" id="PTHR48075">
    <property type="entry name" value="3-HYDROXYACYL-COA DEHYDROGENASE FAMILY PROTEIN"/>
    <property type="match status" value="1"/>
</dbReference>
<dbReference type="GO" id="GO:0070403">
    <property type="term" value="F:NAD+ binding"/>
    <property type="evidence" value="ECO:0007669"/>
    <property type="project" value="InterPro"/>
</dbReference>
<dbReference type="Pfam" id="PF02737">
    <property type="entry name" value="3HCDH_N"/>
    <property type="match status" value="1"/>
</dbReference>
<name>A0AAV8UM20_9RHOD</name>
<keyword evidence="2" id="KW-0560">Oxidoreductase</keyword>
<dbReference type="EMBL" id="JAMWBK010000010">
    <property type="protein sequence ID" value="KAJ8901676.1"/>
    <property type="molecule type" value="Genomic_DNA"/>
</dbReference>
<evidence type="ECO:0000259" key="4">
    <source>
        <dbReference type="Pfam" id="PF00725"/>
    </source>
</evidence>
<dbReference type="PIRSF" id="PIRSF000105">
    <property type="entry name" value="HCDH"/>
    <property type="match status" value="1"/>
</dbReference>
<feature type="site" description="Important for catalytic activity" evidence="3">
    <location>
        <position position="123"/>
    </location>
</feature>
<dbReference type="GO" id="GO:0016616">
    <property type="term" value="F:oxidoreductase activity, acting on the CH-OH group of donors, NAD or NADP as acceptor"/>
    <property type="evidence" value="ECO:0007669"/>
    <property type="project" value="InterPro"/>
</dbReference>
<accession>A0AAV8UM20</accession>
<dbReference type="SUPFAM" id="SSF48179">
    <property type="entry name" value="6-phosphogluconate dehydrogenase C-terminal domain-like"/>
    <property type="match status" value="1"/>
</dbReference>
<evidence type="ECO:0000313" key="7">
    <source>
        <dbReference type="Proteomes" id="UP001157974"/>
    </source>
</evidence>
<dbReference type="SUPFAM" id="SSF51735">
    <property type="entry name" value="NAD(P)-binding Rossmann-fold domains"/>
    <property type="match status" value="1"/>
</dbReference>
<organism evidence="6 7">
    <name type="scientific">Rhodosorus marinus</name>
    <dbReference type="NCBI Taxonomy" id="101924"/>
    <lineage>
        <taxon>Eukaryota</taxon>
        <taxon>Rhodophyta</taxon>
        <taxon>Stylonematophyceae</taxon>
        <taxon>Stylonematales</taxon>
        <taxon>Stylonemataceae</taxon>
        <taxon>Rhodosorus</taxon>
    </lineage>
</organism>
<evidence type="ECO:0000256" key="3">
    <source>
        <dbReference type="PIRSR" id="PIRSR000105-1"/>
    </source>
</evidence>
<feature type="domain" description="3-hydroxyacyl-CoA dehydrogenase C-terminal" evidence="4">
    <location>
        <begin position="169"/>
        <end position="265"/>
    </location>
</feature>
<sequence length="272" mass="29454">MGRVGSSFAASAVECGKLKVNVVDTAPRVDEGIKRVEDLLKGRGTNGKNLRKISFVEDAKALAENSDFIIDALEPELGKAASLRVLAHYARTEAPIAVACMGDLSVTKLASNSEIANRIVGVHCFREPHESSMTEVVKGLDSSDEAVKRVIALMGELGKRCVVCKDSPGFISERLLISYINEAAQALGEGISSPEDVDLIMSKGTAETMGPLAFADELGLDRCLQTMKMLYAKFCDSKYRPAPILVQYVEGNRLGKKSGRGFYVYDKEEPKT</sequence>
<protein>
    <recommendedName>
        <fullName evidence="8">3-hydroxybutyryl-CoA dehydrogenase</fullName>
    </recommendedName>
</protein>
<dbReference type="InterPro" id="IPR008927">
    <property type="entry name" value="6-PGluconate_DH-like_C_sf"/>
</dbReference>
<comment type="caution">
    <text evidence="6">The sequence shown here is derived from an EMBL/GenBank/DDBJ whole genome shotgun (WGS) entry which is preliminary data.</text>
</comment>
<dbReference type="Gene3D" id="1.10.1040.10">
    <property type="entry name" value="N-(1-d-carboxylethyl)-l-norvaline Dehydrogenase, domain 2"/>
    <property type="match status" value="1"/>
</dbReference>
<evidence type="ECO:0000313" key="6">
    <source>
        <dbReference type="EMBL" id="KAJ8901676.1"/>
    </source>
</evidence>
<comment type="similarity">
    <text evidence="1">Belongs to the 3-hydroxyacyl-CoA dehydrogenase family.</text>
</comment>
<dbReference type="InterPro" id="IPR036291">
    <property type="entry name" value="NAD(P)-bd_dom_sf"/>
</dbReference>
<keyword evidence="7" id="KW-1185">Reference proteome</keyword>
<evidence type="ECO:0000256" key="2">
    <source>
        <dbReference type="ARBA" id="ARBA00023002"/>
    </source>
</evidence>
<proteinExistence type="inferred from homology"/>
<evidence type="ECO:0008006" key="8">
    <source>
        <dbReference type="Google" id="ProtNLM"/>
    </source>
</evidence>
<dbReference type="PANTHER" id="PTHR48075:SF5">
    <property type="entry name" value="3-HYDROXYBUTYRYL-COA DEHYDROGENASE"/>
    <property type="match status" value="1"/>
</dbReference>
<dbReference type="InterPro" id="IPR022694">
    <property type="entry name" value="3-OHacyl-CoA_DH"/>
</dbReference>
<evidence type="ECO:0000256" key="1">
    <source>
        <dbReference type="ARBA" id="ARBA00009463"/>
    </source>
</evidence>
<dbReference type="AlphaFoldDB" id="A0AAV8UM20"/>
<evidence type="ECO:0000259" key="5">
    <source>
        <dbReference type="Pfam" id="PF02737"/>
    </source>
</evidence>
<reference evidence="6 7" key="1">
    <citation type="journal article" date="2023" name="Nat. Commun.">
        <title>Origin of minicircular mitochondrial genomes in red algae.</title>
        <authorList>
            <person name="Lee Y."/>
            <person name="Cho C.H."/>
            <person name="Lee Y.M."/>
            <person name="Park S.I."/>
            <person name="Yang J.H."/>
            <person name="West J.A."/>
            <person name="Bhattacharya D."/>
            <person name="Yoon H.S."/>
        </authorList>
    </citation>
    <scope>NUCLEOTIDE SEQUENCE [LARGE SCALE GENOMIC DNA]</scope>
    <source>
        <strain evidence="6 7">CCMP1338</strain>
        <tissue evidence="6">Whole cell</tissue>
    </source>
</reference>
<dbReference type="GO" id="GO:0006631">
    <property type="term" value="P:fatty acid metabolic process"/>
    <property type="evidence" value="ECO:0007669"/>
    <property type="project" value="InterPro"/>
</dbReference>
<dbReference type="Gene3D" id="3.40.50.720">
    <property type="entry name" value="NAD(P)-binding Rossmann-like Domain"/>
    <property type="match status" value="1"/>
</dbReference>
<dbReference type="InterPro" id="IPR006108">
    <property type="entry name" value="3HC_DH_C"/>
</dbReference>
<gene>
    <name evidence="6" type="ORF">NDN08_003882</name>
</gene>
<dbReference type="Proteomes" id="UP001157974">
    <property type="component" value="Unassembled WGS sequence"/>
</dbReference>
<dbReference type="Pfam" id="PF00725">
    <property type="entry name" value="3HCDH"/>
    <property type="match status" value="1"/>
</dbReference>
<dbReference type="InterPro" id="IPR013328">
    <property type="entry name" value="6PGD_dom2"/>
</dbReference>
<dbReference type="InterPro" id="IPR006176">
    <property type="entry name" value="3-OHacyl-CoA_DH_NAD-bd"/>
</dbReference>